<dbReference type="Proteomes" id="UP000054350">
    <property type="component" value="Unassembled WGS sequence"/>
</dbReference>
<dbReference type="EMBL" id="GG745332">
    <property type="protein sequence ID" value="KNE57893.1"/>
    <property type="molecule type" value="Genomic_DNA"/>
</dbReference>
<accession>A0A0L0S5S4</accession>
<sequence>MMRDITRRPTCSGTAPAFHGWDAAVMLNLLRDVIPVLAQVLAYVLDHITSAAGSDSNAGGGTACRAILRAWVADADVAIVGGVGDALNGKFAVLSVLPRALTSSGGGPPLPLGQAVAQFVLDLVAPPLAAPLPPATNPRALAAAIRELCGHATLARAVADTATAWTPLHSSSVAAAGGAEDGGDETAALHRAVKTLRHVRKRIKLEMATSAVVAPEGGAMRARRLRRESVATSVASISEVDDERDDEAVGSEKRKVVAFAPPGTPEPARDHGTASPLVPPFASSVAASWTSSSDGGVPPEVVAMEAAVAAGMSDRGVGVRKPVPV</sequence>
<organism evidence="1 2">
    <name type="scientific">Allomyces macrogynus (strain ATCC 38327)</name>
    <name type="common">Allomyces javanicus var. macrogynus</name>
    <dbReference type="NCBI Taxonomy" id="578462"/>
    <lineage>
        <taxon>Eukaryota</taxon>
        <taxon>Fungi</taxon>
        <taxon>Fungi incertae sedis</taxon>
        <taxon>Blastocladiomycota</taxon>
        <taxon>Blastocladiomycetes</taxon>
        <taxon>Blastocladiales</taxon>
        <taxon>Blastocladiaceae</taxon>
        <taxon>Allomyces</taxon>
    </lineage>
</organism>
<proteinExistence type="predicted"/>
<evidence type="ECO:0000313" key="1">
    <source>
        <dbReference type="EMBL" id="KNE57893.1"/>
    </source>
</evidence>
<dbReference type="AlphaFoldDB" id="A0A0L0S5S4"/>
<reference evidence="1 2" key="1">
    <citation type="submission" date="2009-11" db="EMBL/GenBank/DDBJ databases">
        <title>Annotation of Allomyces macrogynus ATCC 38327.</title>
        <authorList>
            <consortium name="The Broad Institute Genome Sequencing Platform"/>
            <person name="Russ C."/>
            <person name="Cuomo C."/>
            <person name="Burger G."/>
            <person name="Gray M.W."/>
            <person name="Holland P.W.H."/>
            <person name="King N."/>
            <person name="Lang F.B.F."/>
            <person name="Roger A.J."/>
            <person name="Ruiz-Trillo I."/>
            <person name="Young S.K."/>
            <person name="Zeng Q."/>
            <person name="Gargeya S."/>
            <person name="Fitzgerald M."/>
            <person name="Haas B."/>
            <person name="Abouelleil A."/>
            <person name="Alvarado L."/>
            <person name="Arachchi H.M."/>
            <person name="Berlin A."/>
            <person name="Chapman S.B."/>
            <person name="Gearin G."/>
            <person name="Goldberg J."/>
            <person name="Griggs A."/>
            <person name="Gujja S."/>
            <person name="Hansen M."/>
            <person name="Heiman D."/>
            <person name="Howarth C."/>
            <person name="Larimer J."/>
            <person name="Lui A."/>
            <person name="MacDonald P.J.P."/>
            <person name="McCowen C."/>
            <person name="Montmayeur A."/>
            <person name="Murphy C."/>
            <person name="Neiman D."/>
            <person name="Pearson M."/>
            <person name="Priest M."/>
            <person name="Roberts A."/>
            <person name="Saif S."/>
            <person name="Shea T."/>
            <person name="Sisk P."/>
            <person name="Stolte C."/>
            <person name="Sykes S."/>
            <person name="Wortman J."/>
            <person name="Nusbaum C."/>
            <person name="Birren B."/>
        </authorList>
    </citation>
    <scope>NUCLEOTIDE SEQUENCE [LARGE SCALE GENOMIC DNA]</scope>
    <source>
        <strain evidence="1 2">ATCC 38327</strain>
    </source>
</reference>
<dbReference type="OrthoDB" id="10449523at2759"/>
<evidence type="ECO:0000313" key="2">
    <source>
        <dbReference type="Proteomes" id="UP000054350"/>
    </source>
</evidence>
<keyword evidence="2" id="KW-1185">Reference proteome</keyword>
<dbReference type="VEuPathDB" id="FungiDB:AMAG_04738"/>
<protein>
    <submittedName>
        <fullName evidence="1">Uncharacterized protein</fullName>
    </submittedName>
</protein>
<name>A0A0L0S5S4_ALLM3</name>
<reference evidence="2" key="2">
    <citation type="submission" date="2009-11" db="EMBL/GenBank/DDBJ databases">
        <title>The Genome Sequence of Allomyces macrogynus strain ATCC 38327.</title>
        <authorList>
            <consortium name="The Broad Institute Genome Sequencing Platform"/>
            <person name="Russ C."/>
            <person name="Cuomo C."/>
            <person name="Shea T."/>
            <person name="Young S.K."/>
            <person name="Zeng Q."/>
            <person name="Koehrsen M."/>
            <person name="Haas B."/>
            <person name="Borodovsky M."/>
            <person name="Guigo R."/>
            <person name="Alvarado L."/>
            <person name="Berlin A."/>
            <person name="Borenstein D."/>
            <person name="Chen Z."/>
            <person name="Engels R."/>
            <person name="Freedman E."/>
            <person name="Gellesch M."/>
            <person name="Goldberg J."/>
            <person name="Griggs A."/>
            <person name="Gujja S."/>
            <person name="Heiman D."/>
            <person name="Hepburn T."/>
            <person name="Howarth C."/>
            <person name="Jen D."/>
            <person name="Larson L."/>
            <person name="Lewis B."/>
            <person name="Mehta T."/>
            <person name="Park D."/>
            <person name="Pearson M."/>
            <person name="Roberts A."/>
            <person name="Saif S."/>
            <person name="Shenoy N."/>
            <person name="Sisk P."/>
            <person name="Stolte C."/>
            <person name="Sykes S."/>
            <person name="Walk T."/>
            <person name="White J."/>
            <person name="Yandava C."/>
            <person name="Burger G."/>
            <person name="Gray M.W."/>
            <person name="Holland P.W.H."/>
            <person name="King N."/>
            <person name="Lang F.B.F."/>
            <person name="Roger A.J."/>
            <person name="Ruiz-Trillo I."/>
            <person name="Lander E."/>
            <person name="Nusbaum C."/>
        </authorList>
    </citation>
    <scope>NUCLEOTIDE SEQUENCE [LARGE SCALE GENOMIC DNA]</scope>
    <source>
        <strain evidence="2">ATCC 38327</strain>
    </source>
</reference>
<gene>
    <name evidence="1" type="ORF">AMAG_04738</name>
</gene>